<dbReference type="InterPro" id="IPR052200">
    <property type="entry name" value="Protoporphyrinogen_IX_DH"/>
</dbReference>
<dbReference type="GO" id="GO:0010181">
    <property type="term" value="F:FMN binding"/>
    <property type="evidence" value="ECO:0007669"/>
    <property type="project" value="UniProtKB-UniRule"/>
</dbReference>
<keyword evidence="4 7" id="KW-0560">Oxidoreductase</keyword>
<comment type="cofactor">
    <cofactor evidence="7">
        <name>FMN</name>
        <dbReference type="ChEBI" id="CHEBI:58210"/>
    </cofactor>
    <text evidence="7">Binds 1 FMN non-covalently per subunit.</text>
</comment>
<accession>A0A0X9VTC0</accession>
<keyword evidence="7" id="KW-1003">Cell membrane</keyword>
<dbReference type="HAMAP" id="MF_00853">
    <property type="entry name" value="HemG"/>
    <property type="match status" value="1"/>
</dbReference>
<evidence type="ECO:0000256" key="1">
    <source>
        <dbReference type="ARBA" id="ARBA00022630"/>
    </source>
</evidence>
<comment type="catalytic activity">
    <reaction evidence="7">
        <text>protoporphyrinogen IX + 3 a menaquinone = protoporphyrin IX + 3 a menaquinol</text>
        <dbReference type="Rhea" id="RHEA:27409"/>
        <dbReference type="Rhea" id="RHEA-COMP:9537"/>
        <dbReference type="Rhea" id="RHEA-COMP:9539"/>
        <dbReference type="ChEBI" id="CHEBI:16374"/>
        <dbReference type="ChEBI" id="CHEBI:18151"/>
        <dbReference type="ChEBI" id="CHEBI:57306"/>
        <dbReference type="ChEBI" id="CHEBI:57307"/>
        <dbReference type="EC" id="1.3.5.3"/>
    </reaction>
</comment>
<dbReference type="PATRIC" id="fig|634113.3.peg.485"/>
<dbReference type="STRING" id="634113.AUT07_00512"/>
<dbReference type="Gene3D" id="3.40.50.360">
    <property type="match status" value="1"/>
</dbReference>
<comment type="pathway">
    <text evidence="7">Porphyrin-containing compound metabolism; protoporphyrin-IX biosynthesis; protoporphyrin-IX from protoporphyrinogen-IX: step 1/1.</text>
</comment>
<reference evidence="9 10" key="1">
    <citation type="submission" date="2016-01" db="EMBL/GenBank/DDBJ databases">
        <title>Genome sequence of Ca. Arsenophonus lipopteni, the exclusive symbiont of a blood sucking fly Lipoptena cervi (Diptera: Hippoboscidae).</title>
        <authorList>
            <person name="Novakova E."/>
            <person name="Hypsa V."/>
            <person name="Nguyen P."/>
            <person name="Husnik F."/>
            <person name="Darby A.C."/>
        </authorList>
    </citation>
    <scope>NUCLEOTIDE SEQUENCE [LARGE SCALE GENOMIC DNA]</scope>
    <source>
        <strain evidence="9 10">CB</strain>
    </source>
</reference>
<proteinExistence type="inferred from homology"/>
<keyword evidence="6 7" id="KW-0627">Porphyrin biosynthesis</keyword>
<dbReference type="InterPro" id="IPR044264">
    <property type="entry name" value="HemG"/>
</dbReference>
<evidence type="ECO:0000259" key="8">
    <source>
        <dbReference type="Pfam" id="PF12724"/>
    </source>
</evidence>
<dbReference type="KEGG" id="asy:AUT07_00512"/>
<dbReference type="Proteomes" id="UP000069926">
    <property type="component" value="Chromosome"/>
</dbReference>
<evidence type="ECO:0000313" key="10">
    <source>
        <dbReference type="Proteomes" id="UP000069926"/>
    </source>
</evidence>
<dbReference type="InterPro" id="IPR026816">
    <property type="entry name" value="Flavodoxin_dom"/>
</dbReference>
<keyword evidence="10" id="KW-1185">Reference proteome</keyword>
<dbReference type="GO" id="GO:0070819">
    <property type="term" value="F:menaquinone-dependent protoporphyrinogen oxidase activity"/>
    <property type="evidence" value="ECO:0007669"/>
    <property type="project" value="UniProtKB-UniRule"/>
</dbReference>
<protein>
    <recommendedName>
        <fullName evidence="7">Protoporphyrinogen IX dehydrogenase [quinone]</fullName>
        <ecNumber evidence="7">1.3.5.3</ecNumber>
    </recommendedName>
    <alternativeName>
        <fullName evidence="7">Protoporphyrinogen IX dehydrogenase [menaquinone]</fullName>
    </alternativeName>
    <alternativeName>
        <fullName evidence="7">Protoporphyrinogen IX dehydrogenase [ubiquinone]</fullName>
    </alternativeName>
    <alternativeName>
        <fullName evidence="7">Protoporphyrinogen oxidase</fullName>
        <shortName evidence="7">PPO</shortName>
    </alternativeName>
</protein>
<dbReference type="RefSeq" id="WP_335338714.1">
    <property type="nucleotide sequence ID" value="NZ_CP013920.1"/>
</dbReference>
<name>A0A0X9VTC0_9GAMM</name>
<keyword evidence="5" id="KW-0472">Membrane</keyword>
<dbReference type="AlphaFoldDB" id="A0A0X9VTC0"/>
<gene>
    <name evidence="7 9" type="primary">hemG</name>
    <name evidence="9" type="ORF">AUT07_00512</name>
</gene>
<sequence>MNYLLLYSSKYGQTKKIIFQISKYLCNEGNICDIMSININKKINISYYKKVLIGASVLYGHLNPIVLKFTQNYYKELNAVASGFFCVNLAARKINKNTPKKNIYARKFLSKTKWKPNISDVFAGALYYSKYNFFDRTVIRFIMQLTGGETNVKKKLNILIGKK</sequence>
<evidence type="ECO:0000256" key="5">
    <source>
        <dbReference type="ARBA" id="ARBA00023136"/>
    </source>
</evidence>
<dbReference type="NCBIfam" id="NF008316">
    <property type="entry name" value="PRK11104.1"/>
    <property type="match status" value="1"/>
</dbReference>
<dbReference type="PANTHER" id="PTHR38030">
    <property type="entry name" value="PROTOPORPHYRINOGEN IX DEHYDROGENASE [MENAQUINONE]"/>
    <property type="match status" value="1"/>
</dbReference>
<comment type="catalytic activity">
    <reaction evidence="7">
        <text>protoporphyrinogen IX + 3 a ubiquinone = protoporphyrin IX + 3 a ubiquinol</text>
        <dbReference type="Rhea" id="RHEA:63936"/>
        <dbReference type="Rhea" id="RHEA-COMP:9565"/>
        <dbReference type="Rhea" id="RHEA-COMP:9566"/>
        <dbReference type="ChEBI" id="CHEBI:16389"/>
        <dbReference type="ChEBI" id="CHEBI:17976"/>
        <dbReference type="ChEBI" id="CHEBI:57306"/>
        <dbReference type="ChEBI" id="CHEBI:57307"/>
    </reaction>
</comment>
<keyword evidence="3 7" id="KW-0547">Nucleotide-binding</keyword>
<evidence type="ECO:0000256" key="2">
    <source>
        <dbReference type="ARBA" id="ARBA00022643"/>
    </source>
</evidence>
<dbReference type="Pfam" id="PF12724">
    <property type="entry name" value="Flavodoxin_5"/>
    <property type="match status" value="1"/>
</dbReference>
<feature type="domain" description="Flavodoxin" evidence="8">
    <location>
        <begin position="4"/>
        <end position="151"/>
    </location>
</feature>
<comment type="subcellular location">
    <subcellularLocation>
        <location evidence="7">Cell membrane</location>
        <topology evidence="7">Peripheral membrane protein</topology>
    </subcellularLocation>
</comment>
<evidence type="ECO:0000256" key="3">
    <source>
        <dbReference type="ARBA" id="ARBA00022741"/>
    </source>
</evidence>
<evidence type="ECO:0000256" key="4">
    <source>
        <dbReference type="ARBA" id="ARBA00023002"/>
    </source>
</evidence>
<dbReference type="PANTHER" id="PTHR38030:SF2">
    <property type="entry name" value="PROTOPORPHYRINOGEN IX DEHYDROGENASE [QUINONE]"/>
    <property type="match status" value="1"/>
</dbReference>
<dbReference type="GO" id="GO:0006782">
    <property type="term" value="P:protoporphyrinogen IX biosynthetic process"/>
    <property type="evidence" value="ECO:0007669"/>
    <property type="project" value="UniProtKB-UniRule"/>
</dbReference>
<dbReference type="GO" id="GO:0005886">
    <property type="term" value="C:plasma membrane"/>
    <property type="evidence" value="ECO:0007669"/>
    <property type="project" value="UniProtKB-SubCell"/>
</dbReference>
<dbReference type="UniPathway" id="UPA00251">
    <property type="reaction ID" value="UER00324"/>
</dbReference>
<comment type="similarity">
    <text evidence="7">Belongs to the HemG family.</text>
</comment>
<dbReference type="SUPFAM" id="SSF52218">
    <property type="entry name" value="Flavoproteins"/>
    <property type="match status" value="1"/>
</dbReference>
<comment type="function">
    <text evidence="7">Catalyzes the 6-electron oxidation of protoporphyrinogen IX to form protoporphyrin IX; under anaerobic conditions uses menaquinone as an electron acceptor, under aerobic conditions uses ubiquinone as an electron acceptor.</text>
</comment>
<keyword evidence="2 7" id="KW-0288">FMN</keyword>
<dbReference type="EC" id="1.3.5.3" evidence="7"/>
<evidence type="ECO:0000256" key="6">
    <source>
        <dbReference type="ARBA" id="ARBA00023244"/>
    </source>
</evidence>
<comment type="catalytic activity">
    <reaction evidence="7">
        <text>protoporphyrinogen IX + 3 a quinone = protoporphyrin IX + 3 a quinol</text>
        <dbReference type="Rhea" id="RHEA:65032"/>
        <dbReference type="ChEBI" id="CHEBI:24646"/>
        <dbReference type="ChEBI" id="CHEBI:57306"/>
        <dbReference type="ChEBI" id="CHEBI:57307"/>
        <dbReference type="ChEBI" id="CHEBI:132124"/>
        <dbReference type="EC" id="1.3.5.3"/>
    </reaction>
</comment>
<dbReference type="InterPro" id="IPR029039">
    <property type="entry name" value="Flavoprotein-like_sf"/>
</dbReference>
<evidence type="ECO:0000256" key="7">
    <source>
        <dbReference type="HAMAP-Rule" id="MF_00853"/>
    </source>
</evidence>
<dbReference type="EMBL" id="CP013920">
    <property type="protein sequence ID" value="AMA65072.1"/>
    <property type="molecule type" value="Genomic_DNA"/>
</dbReference>
<dbReference type="GO" id="GO:0004729">
    <property type="term" value="F:oxygen-dependent protoporphyrinogen oxidase activity"/>
    <property type="evidence" value="ECO:0007669"/>
    <property type="project" value="InterPro"/>
</dbReference>
<evidence type="ECO:0000313" key="9">
    <source>
        <dbReference type="EMBL" id="AMA65072.1"/>
    </source>
</evidence>
<organism evidence="9 10">
    <name type="scientific">Candidatus Arsenophonus lipoptenae</name>
    <dbReference type="NCBI Taxonomy" id="634113"/>
    <lineage>
        <taxon>Bacteria</taxon>
        <taxon>Pseudomonadati</taxon>
        <taxon>Pseudomonadota</taxon>
        <taxon>Gammaproteobacteria</taxon>
        <taxon>Enterobacterales</taxon>
        <taxon>Morganellaceae</taxon>
        <taxon>Arsenophonus</taxon>
    </lineage>
</organism>
<keyword evidence="1 7" id="KW-0285">Flavoprotein</keyword>